<protein>
    <recommendedName>
        <fullName evidence="3">BspA family leucine-rich repeat surface protein</fullName>
    </recommendedName>
</protein>
<evidence type="ECO:0000313" key="2">
    <source>
        <dbReference type="Proteomes" id="UP000076276"/>
    </source>
</evidence>
<dbReference type="OrthoDB" id="6713683at2"/>
<keyword evidence="2" id="KW-1185">Reference proteome</keyword>
<comment type="caution">
    <text evidence="1">The sequence shown here is derived from an EMBL/GenBank/DDBJ whole genome shotgun (WGS) entry which is preliminary data.</text>
</comment>
<dbReference type="Proteomes" id="UP000076276">
    <property type="component" value="Unassembled WGS sequence"/>
</dbReference>
<evidence type="ECO:0008006" key="3">
    <source>
        <dbReference type="Google" id="ProtNLM"/>
    </source>
</evidence>
<dbReference type="InterPro" id="IPR005046">
    <property type="entry name" value="DUF285"/>
</dbReference>
<dbReference type="AlphaFoldDB" id="A0A151Y5K8"/>
<name>A0A151Y5K8_9GAMM</name>
<dbReference type="Pfam" id="PF03382">
    <property type="entry name" value="DUF285"/>
    <property type="match status" value="1"/>
</dbReference>
<reference evidence="1 2" key="1">
    <citation type="submission" date="2016-03" db="EMBL/GenBank/DDBJ databases">
        <title>Acinetobacter genomospecies 28 strain ANC 4149.</title>
        <authorList>
            <person name="Radolfova-Krizova L."/>
            <person name="Nemec A."/>
        </authorList>
    </citation>
    <scope>NUCLEOTIDE SEQUENCE [LARGE SCALE GENOMIC DNA]</scope>
    <source>
        <strain evidence="1 2">ANC 4149</strain>
    </source>
</reference>
<dbReference type="EMBL" id="LUAW01000011">
    <property type="protein sequence ID" value="KYQ73247.1"/>
    <property type="molecule type" value="Genomic_DNA"/>
</dbReference>
<dbReference type="STRING" id="1806892.AZH43_07430"/>
<dbReference type="RefSeq" id="WP_067666598.1">
    <property type="nucleotide sequence ID" value="NZ_CBCSIK010000008.1"/>
</dbReference>
<accession>A0A151Y5K8</accession>
<gene>
    <name evidence="1" type="ORF">AZH43_07430</name>
</gene>
<evidence type="ECO:0000313" key="1">
    <source>
        <dbReference type="EMBL" id="KYQ73247.1"/>
    </source>
</evidence>
<proteinExistence type="predicted"/>
<sequence length="333" mass="36605">MHEYNGSNSLLDALGDVPSVKVISMTNTSAYAVTEPLTQVLLKPNEVTVIQVTGAAALEQIISNLGQINALKANIIQHELHEPENSENSMVMRVSEEADFVTLAIGGGPFQIDWGDGTAEFITEGYVTHEYAARAEWRIVIDKEQGNISPSPMMLGVAVGIKEVIAWWGEGYEVLRFIDSEEDRLQDKLIKVPNIAPQVFSLERGEYSPIFCACTKINDPNISEWDVSLWPNLGGMFQLASAFNQSLNKWNVSNARSINAMFQYALAFNQPLNEWDVSSNDGNMVSAFEGAESFDQDLSGWCVGNILSEPQAFAVGSALQPQHMPVWGTCPVE</sequence>
<organism evidence="1 2">
    <name type="scientific">Acinetobacter pragensis</name>
    <dbReference type="NCBI Taxonomy" id="1806892"/>
    <lineage>
        <taxon>Bacteria</taxon>
        <taxon>Pseudomonadati</taxon>
        <taxon>Pseudomonadota</taxon>
        <taxon>Gammaproteobacteria</taxon>
        <taxon>Moraxellales</taxon>
        <taxon>Moraxellaceae</taxon>
        <taxon>Acinetobacter</taxon>
    </lineage>
</organism>